<name>A0ABU2S8N9_9ACTN</name>
<evidence type="ECO:0000313" key="2">
    <source>
        <dbReference type="Proteomes" id="UP001183615"/>
    </source>
</evidence>
<dbReference type="EMBL" id="JAVREV010000012">
    <property type="protein sequence ID" value="MDT0445173.1"/>
    <property type="molecule type" value="Genomic_DNA"/>
</dbReference>
<evidence type="ECO:0000313" key="1">
    <source>
        <dbReference type="EMBL" id="MDT0445173.1"/>
    </source>
</evidence>
<comment type="caution">
    <text evidence="1">The sequence shown here is derived from an EMBL/GenBank/DDBJ whole genome shotgun (WGS) entry which is preliminary data.</text>
</comment>
<dbReference type="Proteomes" id="UP001183615">
    <property type="component" value="Unassembled WGS sequence"/>
</dbReference>
<dbReference type="RefSeq" id="WP_077059865.1">
    <property type="nucleotide sequence ID" value="NZ_JAVREV010000012.1"/>
</dbReference>
<accession>A0ABU2S8N9</accession>
<organism evidence="1 2">
    <name type="scientific">Streptomyces johnsoniae</name>
    <dbReference type="NCBI Taxonomy" id="3075532"/>
    <lineage>
        <taxon>Bacteria</taxon>
        <taxon>Bacillati</taxon>
        <taxon>Actinomycetota</taxon>
        <taxon>Actinomycetes</taxon>
        <taxon>Kitasatosporales</taxon>
        <taxon>Streptomycetaceae</taxon>
        <taxon>Streptomyces</taxon>
    </lineage>
</organism>
<keyword evidence="2" id="KW-1185">Reference proteome</keyword>
<gene>
    <name evidence="1" type="ORF">RM779_21590</name>
</gene>
<proteinExistence type="predicted"/>
<reference evidence="2" key="1">
    <citation type="submission" date="2023-07" db="EMBL/GenBank/DDBJ databases">
        <title>30 novel species of actinomycetes from the DSMZ collection.</title>
        <authorList>
            <person name="Nouioui I."/>
        </authorList>
    </citation>
    <scope>NUCLEOTIDE SEQUENCE [LARGE SCALE GENOMIC DNA]</scope>
    <source>
        <strain evidence="2">DSM 41886</strain>
    </source>
</reference>
<protein>
    <submittedName>
        <fullName evidence="1">Uncharacterized protein</fullName>
    </submittedName>
</protein>
<sequence>MSGDTIRFGNEALDGIQSQTVGQQEQYTEIWDRVHTQLMNLVEQGLVDAAIGEVLNERDAQFRREAGGFDDSVNSQNRAMRDVQMIGNEGGRAMINAASGGGGR</sequence>